<evidence type="ECO:0000256" key="6">
    <source>
        <dbReference type="ARBA" id="ARBA00023237"/>
    </source>
</evidence>
<dbReference type="NCBIfam" id="TIGR04057">
    <property type="entry name" value="SusC_RagA_signa"/>
    <property type="match status" value="1"/>
</dbReference>
<evidence type="ECO:0000256" key="3">
    <source>
        <dbReference type="ARBA" id="ARBA00022452"/>
    </source>
</evidence>
<evidence type="ECO:0000256" key="5">
    <source>
        <dbReference type="ARBA" id="ARBA00023136"/>
    </source>
</evidence>
<dbReference type="InterPro" id="IPR039426">
    <property type="entry name" value="TonB-dep_rcpt-like"/>
</dbReference>
<evidence type="ECO:0000313" key="11">
    <source>
        <dbReference type="Proteomes" id="UP000315145"/>
    </source>
</evidence>
<comment type="caution">
    <text evidence="9">The sequence shown here is derived from an EMBL/GenBank/DDBJ whole genome shotgun (WGS) entry which is preliminary data.</text>
</comment>
<dbReference type="Pfam" id="PF07715">
    <property type="entry name" value="Plug"/>
    <property type="match status" value="1"/>
</dbReference>
<dbReference type="Gene3D" id="2.40.170.20">
    <property type="entry name" value="TonB-dependent receptor, beta-barrel domain"/>
    <property type="match status" value="1"/>
</dbReference>
<dbReference type="InterPro" id="IPR023997">
    <property type="entry name" value="TonB-dep_OMP_SusC/RagA_CS"/>
</dbReference>
<evidence type="ECO:0000256" key="7">
    <source>
        <dbReference type="PROSITE-ProRule" id="PRU01360"/>
    </source>
</evidence>
<reference evidence="9 12" key="1">
    <citation type="journal article" date="2015" name="Int. J. Syst. Evol. Microbiol.">
        <title>Algibacter amylolyticus sp. nov., isolated from intertidal sediment.</title>
        <authorList>
            <person name="Zhang D.C."/>
            <person name="Wu J."/>
            <person name="Neuner K."/>
            <person name="Yao J."/>
            <person name="Margesin R."/>
        </authorList>
    </citation>
    <scope>NUCLEOTIDE SEQUENCE [LARGE SCALE GENOMIC DNA]</scope>
    <source>
        <strain evidence="9 12">RU-4-M-4</strain>
    </source>
</reference>
<dbReference type="Pfam" id="PF13715">
    <property type="entry name" value="CarbopepD_reg_2"/>
    <property type="match status" value="1"/>
</dbReference>
<dbReference type="OrthoDB" id="9768177at2"/>
<evidence type="ECO:0000313" key="10">
    <source>
        <dbReference type="EMBL" id="TSJ82222.1"/>
    </source>
</evidence>
<reference evidence="10 11" key="2">
    <citation type="submission" date="2019-07" db="EMBL/GenBank/DDBJ databases">
        <title>Algibacter marinivivus sp. nov., isolated from the surface of a marine red alga.</title>
        <authorList>
            <person name="Zhong X."/>
            <person name="Xu W."/>
            <person name="Zhang Y."/>
            <person name="Zhang Q."/>
            <person name="Du Z."/>
        </authorList>
    </citation>
    <scope>NUCLEOTIDE SEQUENCE [LARGE SCALE GENOMIC DNA]</scope>
    <source>
        <strain evidence="10 11">RU-4-M-4</strain>
    </source>
</reference>
<dbReference type="GO" id="GO:0009279">
    <property type="term" value="C:cell outer membrane"/>
    <property type="evidence" value="ECO:0007669"/>
    <property type="project" value="UniProtKB-SubCell"/>
</dbReference>
<dbReference type="InterPro" id="IPR036942">
    <property type="entry name" value="Beta-barrel_TonB_sf"/>
</dbReference>
<dbReference type="PROSITE" id="PS52016">
    <property type="entry name" value="TONB_DEPENDENT_REC_3"/>
    <property type="match status" value="1"/>
</dbReference>
<dbReference type="InterPro" id="IPR008969">
    <property type="entry name" value="CarboxyPept-like_regulatory"/>
</dbReference>
<comment type="subcellular location">
    <subcellularLocation>
        <location evidence="1 7">Cell outer membrane</location>
        <topology evidence="1 7">Multi-pass membrane protein</topology>
    </subcellularLocation>
</comment>
<evidence type="ECO:0000313" key="9">
    <source>
        <dbReference type="EMBL" id="KAA5827977.1"/>
    </source>
</evidence>
<sequence>MNIKLLFRKSIKLCCTVFLFLGVLMGNKMYAQDKTIPISGTITDQSGQPIPGVNILEQGTTNGTVTDFDGKYAFKVASKNSVLVISYVGFETQIINVEGKSVIDISLSDDLAALDEVVVVGYGSVKKKDLTGAVNTISASDVTDRNVTSPLEAIQGNVPGVQISSSTGRIGDGFDITIRGSNSLLSNTGPLYVVDGVPTDDISFLNPQDISRMDILKDASSAAIYGSRGASGVVIITTKSGSTAKSGMNVSYDTSYGTKEVARLPKMMSGDKWWYYHESAYLATTNGGNNDTTTPEMLQASVIGTANAVLAQRVAENNTFDWYDAVLESGQQTNNYLNISGRADNGLGYNLGLGLQTETGNIPNESIDKYTLKAGLNHKFNEKFATGVNVTIARTDEELGSDVAMREAFRLNPFLSPWAVDDNGDEIIGEYFEQPGKLTTPSDPNSFVINKTSTYNPLLEIANSSDQIKKWRTLANVFFEYKPLEWLTLKTTYSGNYNNNRRGKYWGILTNTGISNQNLASSEIANSQNFNYTWDNQFNINYTVKEDHVFNFLGLQSIFSNETESSFLSSLRQPFETGFHNVGSGDSGTYNLGSNYIKKTLNSYAVRLNYAFKDKYLLTVSNRWDGSSVLSEGNKWESFPSVSAAWKINEESFLSDSNTISSLKLRASLGYTGNDSVDAYSTLNGLNQQRYYDFNGTNANGWLAATLANSELTWEKTRELNFGLDFGLLNNRITGSLDVYDRLSEDLIYQQTLPYESGWESTFANVGSVSNKGVEVLLSTKNIKTDNISWETTFTFTKNTNKLESIYGQSEVSDIGNNLHLGESLNSYYNYVFDGIWQPEEEAEAASYGQTPGQAKVKDLNGDGEINANDDRRIIGNSDPSWSGAITSNLRVGNFDFAISAFTNQGVLAFSEFHQNFTDVRDRGRQKLDIADWYIPENGAGVPAQYSNSYPQPRNGGTYWRNDKVGYYRDASFIKIKNITLGYTLGDNIIDKLKMKRCRIYANVLNPFVISDYDGYDPEWAAAGYNIARVSSITYQLGLSLTF</sequence>
<keyword evidence="2 7" id="KW-0813">Transport</keyword>
<reference evidence="9" key="3">
    <citation type="submission" date="2019-09" db="EMBL/GenBank/DDBJ databases">
        <authorList>
            <person name="Zhang D.-C."/>
        </authorList>
    </citation>
    <scope>NUCLEOTIDE SEQUENCE</scope>
    <source>
        <strain evidence="9">RU-4-M-4</strain>
    </source>
</reference>
<dbReference type="RefSeq" id="WP_144115314.1">
    <property type="nucleotide sequence ID" value="NZ_JACHGE010000001.1"/>
</dbReference>
<dbReference type="FunFam" id="2.170.130.10:FF:000008">
    <property type="entry name" value="SusC/RagA family TonB-linked outer membrane protein"/>
    <property type="match status" value="1"/>
</dbReference>
<protein>
    <submittedName>
        <fullName evidence="9">SusC/RagA family TonB-linked outer membrane protein</fullName>
    </submittedName>
</protein>
<evidence type="ECO:0000256" key="1">
    <source>
        <dbReference type="ARBA" id="ARBA00004571"/>
    </source>
</evidence>
<evidence type="ECO:0000313" key="12">
    <source>
        <dbReference type="Proteomes" id="UP000322315"/>
    </source>
</evidence>
<keyword evidence="4 7" id="KW-0812">Transmembrane</keyword>
<dbReference type="InterPro" id="IPR023996">
    <property type="entry name" value="TonB-dep_OMP_SusC/RagA"/>
</dbReference>
<keyword evidence="5 7" id="KW-0472">Membrane</keyword>
<evidence type="ECO:0000256" key="2">
    <source>
        <dbReference type="ARBA" id="ARBA00022448"/>
    </source>
</evidence>
<dbReference type="SUPFAM" id="SSF49464">
    <property type="entry name" value="Carboxypeptidase regulatory domain-like"/>
    <property type="match status" value="1"/>
</dbReference>
<dbReference type="InterPro" id="IPR012910">
    <property type="entry name" value="Plug_dom"/>
</dbReference>
<evidence type="ECO:0000256" key="4">
    <source>
        <dbReference type="ARBA" id="ARBA00022692"/>
    </source>
</evidence>
<dbReference type="AlphaFoldDB" id="A0A5M7BIF8"/>
<dbReference type="SUPFAM" id="SSF56935">
    <property type="entry name" value="Porins"/>
    <property type="match status" value="1"/>
</dbReference>
<dbReference type="InterPro" id="IPR037066">
    <property type="entry name" value="Plug_dom_sf"/>
</dbReference>
<keyword evidence="3 7" id="KW-1134">Transmembrane beta strand</keyword>
<dbReference type="Proteomes" id="UP000315145">
    <property type="component" value="Unassembled WGS sequence"/>
</dbReference>
<comment type="similarity">
    <text evidence="7">Belongs to the TonB-dependent receptor family.</text>
</comment>
<dbReference type="Proteomes" id="UP000322315">
    <property type="component" value="Unassembled WGS sequence"/>
</dbReference>
<dbReference type="Gene3D" id="2.170.130.10">
    <property type="entry name" value="TonB-dependent receptor, plug domain"/>
    <property type="match status" value="1"/>
</dbReference>
<dbReference type="NCBIfam" id="TIGR04056">
    <property type="entry name" value="OMP_RagA_SusC"/>
    <property type="match status" value="1"/>
</dbReference>
<name>A0A5M7BIF8_9FLAO</name>
<organism evidence="9 12">
    <name type="scientific">Algibacter amylolyticus</name>
    <dbReference type="NCBI Taxonomy" id="1608400"/>
    <lineage>
        <taxon>Bacteria</taxon>
        <taxon>Pseudomonadati</taxon>
        <taxon>Bacteroidota</taxon>
        <taxon>Flavobacteriia</taxon>
        <taxon>Flavobacteriales</taxon>
        <taxon>Flavobacteriaceae</taxon>
        <taxon>Algibacter</taxon>
    </lineage>
</organism>
<keyword evidence="6 7" id="KW-0998">Cell outer membrane</keyword>
<accession>A0A5M7BIF8</accession>
<evidence type="ECO:0000259" key="8">
    <source>
        <dbReference type="Pfam" id="PF07715"/>
    </source>
</evidence>
<keyword evidence="11" id="KW-1185">Reference proteome</keyword>
<dbReference type="EMBL" id="VWRS01000001">
    <property type="protein sequence ID" value="KAA5827977.1"/>
    <property type="molecule type" value="Genomic_DNA"/>
</dbReference>
<proteinExistence type="inferred from homology"/>
<dbReference type="Gene3D" id="2.60.40.1120">
    <property type="entry name" value="Carboxypeptidase-like, regulatory domain"/>
    <property type="match status" value="1"/>
</dbReference>
<dbReference type="FunFam" id="2.60.40.1120:FF:000003">
    <property type="entry name" value="Outer membrane protein Omp121"/>
    <property type="match status" value="1"/>
</dbReference>
<dbReference type="EMBL" id="VMBF01000001">
    <property type="protein sequence ID" value="TSJ82222.1"/>
    <property type="molecule type" value="Genomic_DNA"/>
</dbReference>
<feature type="domain" description="TonB-dependent receptor plug" evidence="8">
    <location>
        <begin position="126"/>
        <end position="233"/>
    </location>
</feature>
<gene>
    <name evidence="9" type="ORF">F2B50_03825</name>
    <name evidence="10" type="ORF">FPF71_03825</name>
</gene>